<comment type="caution">
    <text evidence="3">The sequence shown here is derived from an EMBL/GenBank/DDBJ whole genome shotgun (WGS) entry which is preliminary data.</text>
</comment>
<evidence type="ECO:0000313" key="4">
    <source>
        <dbReference type="Proteomes" id="UP000073492"/>
    </source>
</evidence>
<protein>
    <recommendedName>
        <fullName evidence="2">NTF2-like domain-containing protein</fullName>
    </recommendedName>
</protein>
<dbReference type="InterPro" id="IPR058645">
    <property type="entry name" value="NTF2-like_dom_7"/>
</dbReference>
<dbReference type="Proteomes" id="UP000073492">
    <property type="component" value="Unassembled WGS sequence"/>
</dbReference>
<dbReference type="AlphaFoldDB" id="A0A139ILM7"/>
<sequence length="192" mass="21507">MWSPYTLLLFLISTVLAHANNRRWDDWCIDTDDAQDWIDRYRAFQNGTGSDLGDARATGEAIVSEKFEMWCNSCAFSKAIEAGERPRINEPMDIGGKAGYINGTLSDPYSPPFWWISIGCFGQIVIFFEDHSDANGYPVRGFAAFTVRKNPDPSGKSKLVATKLESEMNDFARGLNRGFEIQSKEGKCIPEA</sequence>
<evidence type="ECO:0000259" key="2">
    <source>
        <dbReference type="Pfam" id="PF26534"/>
    </source>
</evidence>
<accession>A0A139ILM7</accession>
<feature type="signal peptide" evidence="1">
    <location>
        <begin position="1"/>
        <end position="17"/>
    </location>
</feature>
<gene>
    <name evidence="3" type="ORF">AC579_10601</name>
</gene>
<keyword evidence="4" id="KW-1185">Reference proteome</keyword>
<feature type="domain" description="NTF2-like" evidence="2">
    <location>
        <begin position="27"/>
        <end position="179"/>
    </location>
</feature>
<keyword evidence="1" id="KW-0732">Signal</keyword>
<name>A0A139ILM7_9PEZI</name>
<dbReference type="OrthoDB" id="5596743at2759"/>
<feature type="chain" id="PRO_5007297536" description="NTF2-like domain-containing protein" evidence="1">
    <location>
        <begin position="18"/>
        <end position="192"/>
    </location>
</feature>
<evidence type="ECO:0000313" key="3">
    <source>
        <dbReference type="EMBL" id="KXT15442.1"/>
    </source>
</evidence>
<dbReference type="EMBL" id="LFZO01000058">
    <property type="protein sequence ID" value="KXT15442.1"/>
    <property type="molecule type" value="Genomic_DNA"/>
</dbReference>
<organism evidence="3 4">
    <name type="scientific">Pseudocercospora musae</name>
    <dbReference type="NCBI Taxonomy" id="113226"/>
    <lineage>
        <taxon>Eukaryota</taxon>
        <taxon>Fungi</taxon>
        <taxon>Dikarya</taxon>
        <taxon>Ascomycota</taxon>
        <taxon>Pezizomycotina</taxon>
        <taxon>Dothideomycetes</taxon>
        <taxon>Dothideomycetidae</taxon>
        <taxon>Mycosphaerellales</taxon>
        <taxon>Mycosphaerellaceae</taxon>
        <taxon>Pseudocercospora</taxon>
    </lineage>
</organism>
<evidence type="ECO:0000256" key="1">
    <source>
        <dbReference type="SAM" id="SignalP"/>
    </source>
</evidence>
<reference evidence="3 4" key="1">
    <citation type="submission" date="2015-07" db="EMBL/GenBank/DDBJ databases">
        <title>Comparative genomics of the Sigatoka disease complex on banana suggests a link between parallel evolutionary changes in Pseudocercospora fijiensis and Pseudocercospora eumusae and increased virulence on the banana host.</title>
        <authorList>
            <person name="Chang T.-C."/>
            <person name="Salvucci A."/>
            <person name="Crous P.W."/>
            <person name="Stergiopoulos I."/>
        </authorList>
    </citation>
    <scope>NUCLEOTIDE SEQUENCE [LARGE SCALE GENOMIC DNA]</scope>
    <source>
        <strain evidence="3 4">CBS 116634</strain>
    </source>
</reference>
<dbReference type="Pfam" id="PF26534">
    <property type="entry name" value="NTF2_7"/>
    <property type="match status" value="1"/>
</dbReference>
<proteinExistence type="predicted"/>